<keyword evidence="13" id="KW-0862">Zinc</keyword>
<keyword evidence="8" id="KW-0846">Cobalamin</keyword>
<dbReference type="GO" id="GO:0005829">
    <property type="term" value="C:cytosol"/>
    <property type="evidence" value="ECO:0007669"/>
    <property type="project" value="TreeGrafter"/>
</dbReference>
<dbReference type="SUPFAM" id="SSF82282">
    <property type="entry name" value="Homocysteine S-methyltransferase"/>
    <property type="match status" value="1"/>
</dbReference>
<dbReference type="GO" id="GO:0008270">
    <property type="term" value="F:zinc ion binding"/>
    <property type="evidence" value="ECO:0007669"/>
    <property type="project" value="InterPro"/>
</dbReference>
<evidence type="ECO:0000313" key="22">
    <source>
        <dbReference type="EMBL" id="VAW79835.1"/>
    </source>
</evidence>
<dbReference type="NCBIfam" id="TIGR02082">
    <property type="entry name" value="metH"/>
    <property type="match status" value="1"/>
</dbReference>
<dbReference type="GO" id="GO:0032259">
    <property type="term" value="P:methylation"/>
    <property type="evidence" value="ECO:0007669"/>
    <property type="project" value="UniProtKB-KW"/>
</dbReference>
<comment type="pathway">
    <text evidence="3">Amino-acid biosynthesis; L-methionine biosynthesis via de novo pathway; L-methionine from L-homocysteine (MetH route): step 1/1.</text>
</comment>
<dbReference type="Gene3D" id="3.10.196.10">
    <property type="entry name" value="Vitamin B12-dependent methionine synthase, activation domain"/>
    <property type="match status" value="1"/>
</dbReference>
<dbReference type="Pfam" id="PF02607">
    <property type="entry name" value="B12-binding_2"/>
    <property type="match status" value="1"/>
</dbReference>
<evidence type="ECO:0000256" key="6">
    <source>
        <dbReference type="ARBA" id="ARBA00022603"/>
    </source>
</evidence>
<dbReference type="NCBIfam" id="NF007024">
    <property type="entry name" value="PRK09490.1"/>
    <property type="match status" value="1"/>
</dbReference>
<sequence length="1231" mass="137174">MSQSRSELFKQCMQERILLLDGAMGTMIQGYKLTEEDYRGERFANHGCDVQGNNDMLVISRPEVIKEIHAAYYEAGSDIVETNTFSSNSVSMADYDMQEFVYELNFEAAKIAREVADEFTEKTSVPRFVAGVLGPTNRTAAMSQDVNSPGARTVTFDELVETYTVATDGLVKGGADVLLIETIFDTLNAKAAVFAVKKYFEDNNVEYPIMISGTITDASQRTLIGQTAEAFWNSLRHAEPISIGFNCALGPDEMRQYVEELANIADTHVSTHPNAGLPNAFGEYDLEADEMAEHIREWAESGFLNIVGGCCGTAPEHIKAMSKVIKHCKPRPSPEHDYTLRLSGQEPLNLNDDSLFMNIGERTNVTGSARFKRLILEGDFDEALHVARQQVENGAQVIDINMDEGMLDGKQAMVEFLHLCVAEPDIARVPFMIDSSKWDIIEAGLKCIPGKGIVNSISLKEGKEKFIREAKLVRRYGAAVIVMAFDEEGQADSLERRIEICSKAYKILVEEVDFPAEDIIFDPNIFAIATGIEEHNNYGVDFIQGTEWIKKNLPHARVSGGVSNVSFSFRGNNVVREAIHAVFLYYTVKVGMDMGIVNAGQLAVYDDIPEKLRNAVEDVVLNKNADATEALLDVAEDYVGEALKTNNKEDLSWREWPVSKRIEHALVKGLDTYIVEDAEVARLEFPEPVEVIEGPLMDGMNVVGDLFGAGKMFLPQVVKSARVMKKAVAYLVPFIEDGKDGKTSSNGKILMATVKGDVHDIGKNIVGVVLQCNNFEVIDLGVMVPAKDILDAAKKEAVDIIGLSGLITPSLDEMVHIGKEMQRLALDIPLLIGGATTSKAHTAVKVEPGYQNGTTVWVKDASRAVGVAQTLIGNGAAKYGEELRREYEDVRKRYSNKQKKIKWLSIEAADLNATKIDWNGFEPKVPEHPGITVLEDYSLKDIREYIDWTPFFHTWEVRGSYPKIFDDPDKGEVAKELFEKANEMLDQIINEKWLRAKAVFGFFPVKRVGPNSVQVYTDSDYKQPRMRLEFLRQQVQKPEGKPNRSLSDFIAPEDAGIEDYMGAFAVTTGLGIDEHLERFDSAHELDNSIMLKALADRLAEAFAECLHEQVRKKWWAYGKQESLSNDDLIRERYLGVRPAPGYPACPDHTEKSKLWELLDAEKNAGITLTESYAMWPAAAVSGWYFAHPQASYFAVGSINRDQVMQYAENKGQTLSEAERWLSPNLGYDPDD</sequence>
<evidence type="ECO:0000256" key="13">
    <source>
        <dbReference type="ARBA" id="ARBA00022833"/>
    </source>
</evidence>
<evidence type="ECO:0000259" key="17">
    <source>
        <dbReference type="PROSITE" id="PS50970"/>
    </source>
</evidence>
<evidence type="ECO:0000256" key="14">
    <source>
        <dbReference type="ARBA" id="ARBA00023167"/>
    </source>
</evidence>
<evidence type="ECO:0000259" key="20">
    <source>
        <dbReference type="PROSITE" id="PS51332"/>
    </source>
</evidence>
<keyword evidence="6 22" id="KW-0489">Methyltransferase</keyword>
<dbReference type="Pfam" id="PF02310">
    <property type="entry name" value="B12-binding"/>
    <property type="match status" value="1"/>
</dbReference>
<dbReference type="InterPro" id="IPR003759">
    <property type="entry name" value="Cbl-bd_cap"/>
</dbReference>
<dbReference type="InterPro" id="IPR004223">
    <property type="entry name" value="VitB12-dep_Met_synth_activ_dom"/>
</dbReference>
<dbReference type="FunFam" id="3.40.50.280:FF:000001">
    <property type="entry name" value="Methionine synthase"/>
    <property type="match status" value="1"/>
</dbReference>
<organism evidence="22">
    <name type="scientific">hydrothermal vent metagenome</name>
    <dbReference type="NCBI Taxonomy" id="652676"/>
    <lineage>
        <taxon>unclassified sequences</taxon>
        <taxon>metagenomes</taxon>
        <taxon>ecological metagenomes</taxon>
    </lineage>
</organism>
<dbReference type="Gene3D" id="3.20.20.330">
    <property type="entry name" value="Homocysteine-binding-like domain"/>
    <property type="match status" value="1"/>
</dbReference>
<dbReference type="PANTHER" id="PTHR45833">
    <property type="entry name" value="METHIONINE SYNTHASE"/>
    <property type="match status" value="1"/>
</dbReference>
<dbReference type="FunFam" id="3.20.20.20:FF:000002">
    <property type="entry name" value="Methionine synthase"/>
    <property type="match status" value="1"/>
</dbReference>
<dbReference type="EC" id="2.1.1.13" evidence="5"/>
<dbReference type="GO" id="GO:0008705">
    <property type="term" value="F:methionine synthase activity"/>
    <property type="evidence" value="ECO:0007669"/>
    <property type="project" value="UniProtKB-EC"/>
</dbReference>
<evidence type="ECO:0000256" key="12">
    <source>
        <dbReference type="ARBA" id="ARBA00022737"/>
    </source>
</evidence>
<evidence type="ECO:0000256" key="7">
    <source>
        <dbReference type="ARBA" id="ARBA00022605"/>
    </source>
</evidence>
<keyword evidence="14" id="KW-0486">Methionine biosynthesis</keyword>
<feature type="domain" description="AdoMet activation" evidence="19">
    <location>
        <begin position="897"/>
        <end position="1230"/>
    </location>
</feature>
<comment type="cofactor">
    <cofactor evidence="1">
        <name>Zn(2+)</name>
        <dbReference type="ChEBI" id="CHEBI:29105"/>
    </cofactor>
</comment>
<reference evidence="22" key="1">
    <citation type="submission" date="2018-06" db="EMBL/GenBank/DDBJ databases">
        <authorList>
            <person name="Zhirakovskaya E."/>
        </authorList>
    </citation>
    <scope>NUCLEOTIDE SEQUENCE</scope>
</reference>
<feature type="domain" description="Hcy-binding" evidence="17">
    <location>
        <begin position="6"/>
        <end position="325"/>
    </location>
</feature>
<evidence type="ECO:0000256" key="4">
    <source>
        <dbReference type="ARBA" id="ARBA00010398"/>
    </source>
</evidence>
<dbReference type="GO" id="GO:0046653">
    <property type="term" value="P:tetrahydrofolate metabolic process"/>
    <property type="evidence" value="ECO:0007669"/>
    <property type="project" value="TreeGrafter"/>
</dbReference>
<dbReference type="CDD" id="cd02069">
    <property type="entry name" value="methionine_synthase_B12_BD"/>
    <property type="match status" value="1"/>
</dbReference>
<evidence type="ECO:0000256" key="8">
    <source>
        <dbReference type="ARBA" id="ARBA00022628"/>
    </source>
</evidence>
<dbReference type="InterPro" id="IPR011822">
    <property type="entry name" value="MetH"/>
</dbReference>
<dbReference type="Gene3D" id="3.40.50.280">
    <property type="entry name" value="Cobalamin-binding domain"/>
    <property type="match status" value="1"/>
</dbReference>
<evidence type="ECO:0000256" key="16">
    <source>
        <dbReference type="ARBA" id="ARBA00031040"/>
    </source>
</evidence>
<evidence type="ECO:0000256" key="11">
    <source>
        <dbReference type="ARBA" id="ARBA00022723"/>
    </source>
</evidence>
<dbReference type="SUPFAM" id="SSF47644">
    <property type="entry name" value="Methionine synthase domain"/>
    <property type="match status" value="1"/>
</dbReference>
<evidence type="ECO:0000256" key="2">
    <source>
        <dbReference type="ARBA" id="ARBA00001956"/>
    </source>
</evidence>
<dbReference type="InterPro" id="IPR006158">
    <property type="entry name" value="Cobalamin-bd"/>
</dbReference>
<dbReference type="EMBL" id="UOFL01000183">
    <property type="protein sequence ID" value="VAW79835.1"/>
    <property type="molecule type" value="Genomic_DNA"/>
</dbReference>
<dbReference type="InterPro" id="IPR036724">
    <property type="entry name" value="Cobalamin-bd_sf"/>
</dbReference>
<evidence type="ECO:0000256" key="3">
    <source>
        <dbReference type="ARBA" id="ARBA00005178"/>
    </source>
</evidence>
<dbReference type="InterPro" id="IPR036589">
    <property type="entry name" value="HCY_dom_sf"/>
</dbReference>
<dbReference type="Gene3D" id="1.10.288.10">
    <property type="entry name" value="Cobalamin-dependent Methionine Synthase, domain 2"/>
    <property type="match status" value="1"/>
</dbReference>
<dbReference type="FunFam" id="1.10.1240.10:FF:000001">
    <property type="entry name" value="Methionine synthase"/>
    <property type="match status" value="1"/>
</dbReference>
<dbReference type="Pfam" id="PF02965">
    <property type="entry name" value="Met_synt_B12"/>
    <property type="match status" value="1"/>
</dbReference>
<dbReference type="PROSITE" id="PS50972">
    <property type="entry name" value="PTERIN_BINDING"/>
    <property type="match status" value="1"/>
</dbReference>
<evidence type="ECO:0000259" key="18">
    <source>
        <dbReference type="PROSITE" id="PS50972"/>
    </source>
</evidence>
<keyword evidence="10" id="KW-0949">S-adenosyl-L-methionine</keyword>
<dbReference type="CDD" id="cd00740">
    <property type="entry name" value="MeTr"/>
    <property type="match status" value="1"/>
</dbReference>
<dbReference type="PROSITE" id="PS50970">
    <property type="entry name" value="HCY"/>
    <property type="match status" value="1"/>
</dbReference>
<dbReference type="InterPro" id="IPR036594">
    <property type="entry name" value="Meth_synthase_dom"/>
</dbReference>
<evidence type="ECO:0000256" key="10">
    <source>
        <dbReference type="ARBA" id="ARBA00022691"/>
    </source>
</evidence>
<feature type="domain" description="B12-binding" evidence="20">
    <location>
        <begin position="746"/>
        <end position="882"/>
    </location>
</feature>
<dbReference type="InterPro" id="IPR037010">
    <property type="entry name" value="VitB12-dep_Met_synth_activ_sf"/>
</dbReference>
<dbReference type="Pfam" id="PF02574">
    <property type="entry name" value="S-methyl_trans"/>
    <property type="match status" value="1"/>
</dbReference>
<dbReference type="PROSITE" id="PS51332">
    <property type="entry name" value="B12_BINDING"/>
    <property type="match status" value="1"/>
</dbReference>
<feature type="domain" description="Pterin-binding" evidence="18">
    <location>
        <begin position="356"/>
        <end position="617"/>
    </location>
</feature>
<dbReference type="AlphaFoldDB" id="A0A3B0YG18"/>
<comment type="similarity">
    <text evidence="4">Belongs to the vitamin-B12 dependent methionine synthase family.</text>
</comment>
<dbReference type="GO" id="GO:0031419">
    <property type="term" value="F:cobalamin binding"/>
    <property type="evidence" value="ECO:0007669"/>
    <property type="project" value="UniProtKB-KW"/>
</dbReference>
<dbReference type="Pfam" id="PF00809">
    <property type="entry name" value="Pterin_bind"/>
    <property type="match status" value="1"/>
</dbReference>
<dbReference type="Gene3D" id="3.20.20.20">
    <property type="entry name" value="Dihydropteroate synthase-like"/>
    <property type="match status" value="1"/>
</dbReference>
<comment type="cofactor">
    <cofactor evidence="2">
        <name>methylcob(III)alamin</name>
        <dbReference type="ChEBI" id="CHEBI:28115"/>
    </cofactor>
</comment>
<dbReference type="SUPFAM" id="SSF56507">
    <property type="entry name" value="Methionine synthase activation domain-like"/>
    <property type="match status" value="1"/>
</dbReference>
<name>A0A3B0YG18_9ZZZZ</name>
<dbReference type="FunFam" id="3.20.20.330:FF:000001">
    <property type="entry name" value="Methionine synthase"/>
    <property type="match status" value="1"/>
</dbReference>
<dbReference type="SMART" id="SM01018">
    <property type="entry name" value="B12-binding_2"/>
    <property type="match status" value="1"/>
</dbReference>
<gene>
    <name evidence="22" type="ORF">MNBD_GAMMA12-3129</name>
</gene>
<evidence type="ECO:0000256" key="15">
    <source>
        <dbReference type="ARBA" id="ARBA00023285"/>
    </source>
</evidence>
<dbReference type="PROSITE" id="PS50974">
    <property type="entry name" value="ADOMET_ACTIVATION"/>
    <property type="match status" value="1"/>
</dbReference>
<dbReference type="SUPFAM" id="SSF51717">
    <property type="entry name" value="Dihydropteroate synthetase-like"/>
    <property type="match status" value="1"/>
</dbReference>
<dbReference type="PIRSF" id="PIRSF000381">
    <property type="entry name" value="MetH"/>
    <property type="match status" value="1"/>
</dbReference>
<evidence type="ECO:0000256" key="9">
    <source>
        <dbReference type="ARBA" id="ARBA00022679"/>
    </source>
</evidence>
<dbReference type="PANTHER" id="PTHR45833:SF1">
    <property type="entry name" value="METHIONINE SYNTHASE"/>
    <property type="match status" value="1"/>
</dbReference>
<proteinExistence type="inferred from homology"/>
<protein>
    <recommendedName>
        <fullName evidence="5">methionine synthase</fullName>
        <ecNumber evidence="5">2.1.1.13</ecNumber>
    </recommendedName>
    <alternativeName>
        <fullName evidence="16">5-methyltetrahydrofolate--homocysteine methyltransferase</fullName>
    </alternativeName>
</protein>
<dbReference type="SUPFAM" id="SSF52242">
    <property type="entry name" value="Cobalamin (vitamin B12)-binding domain"/>
    <property type="match status" value="1"/>
</dbReference>
<keyword evidence="9 22" id="KW-0808">Transferase</keyword>
<dbReference type="PROSITE" id="PS51337">
    <property type="entry name" value="B12_BINDING_NTER"/>
    <property type="match status" value="1"/>
</dbReference>
<feature type="domain" description="B12-binding N-terminal" evidence="21">
    <location>
        <begin position="649"/>
        <end position="743"/>
    </location>
</feature>
<dbReference type="UniPathway" id="UPA00051">
    <property type="reaction ID" value="UER00081"/>
</dbReference>
<dbReference type="GO" id="GO:0050667">
    <property type="term" value="P:homocysteine metabolic process"/>
    <property type="evidence" value="ECO:0007669"/>
    <property type="project" value="TreeGrafter"/>
</dbReference>
<evidence type="ECO:0000259" key="19">
    <source>
        <dbReference type="PROSITE" id="PS50974"/>
    </source>
</evidence>
<keyword evidence="11" id="KW-0479">Metal-binding</keyword>
<dbReference type="InterPro" id="IPR011005">
    <property type="entry name" value="Dihydropteroate_synth-like_sf"/>
</dbReference>
<evidence type="ECO:0000256" key="5">
    <source>
        <dbReference type="ARBA" id="ARBA00012032"/>
    </source>
</evidence>
<keyword evidence="7" id="KW-0028">Amino-acid biosynthesis</keyword>
<accession>A0A3B0YG18</accession>
<dbReference type="InterPro" id="IPR050554">
    <property type="entry name" value="Met_Synthase/Corrinoid"/>
</dbReference>
<evidence type="ECO:0000256" key="1">
    <source>
        <dbReference type="ARBA" id="ARBA00001947"/>
    </source>
</evidence>
<dbReference type="InterPro" id="IPR003726">
    <property type="entry name" value="HCY_dom"/>
</dbReference>
<dbReference type="Gene3D" id="1.10.1240.10">
    <property type="entry name" value="Methionine synthase domain"/>
    <property type="match status" value="1"/>
</dbReference>
<keyword evidence="15" id="KW-0170">Cobalt</keyword>
<evidence type="ECO:0000259" key="21">
    <source>
        <dbReference type="PROSITE" id="PS51337"/>
    </source>
</evidence>
<dbReference type="InterPro" id="IPR033706">
    <property type="entry name" value="Met_synthase_B12-bd"/>
</dbReference>
<dbReference type="InterPro" id="IPR000489">
    <property type="entry name" value="Pterin-binding_dom"/>
</dbReference>
<keyword evidence="12" id="KW-0677">Repeat</keyword>